<dbReference type="Proteomes" id="UP000562929">
    <property type="component" value="Unassembled WGS sequence"/>
</dbReference>
<proteinExistence type="predicted"/>
<evidence type="ECO:0000313" key="3">
    <source>
        <dbReference type="Proteomes" id="UP000562929"/>
    </source>
</evidence>
<keyword evidence="3" id="KW-1185">Reference proteome</keyword>
<feature type="compositionally biased region" description="Polar residues" evidence="1">
    <location>
        <begin position="161"/>
        <end position="182"/>
    </location>
</feature>
<name>A0A8H4QAZ1_9HYPO</name>
<feature type="compositionally biased region" description="Low complexity" evidence="1">
    <location>
        <begin position="130"/>
        <end position="143"/>
    </location>
</feature>
<comment type="caution">
    <text evidence="2">The sequence shown here is derived from an EMBL/GenBank/DDBJ whole genome shotgun (WGS) entry which is preliminary data.</text>
</comment>
<sequence>MGWSAHGWSVSGGIVWYSSGELRRRAPLPRARTVMMESQAMWLSGAINNLQSYKSKGKQPERHRSHRSNPDHGDHDHDHRPRAGESSHGRQKADELFRSHRRAGESSGSHHRAGESSRSNQRASEPPRSHPQAQQPPSSPQRAGESSTQNQEARAGIPIDQLSSVSAGSRCWTVSSTPTPEG</sequence>
<reference evidence="2 3" key="1">
    <citation type="journal article" date="2020" name="G3 (Bethesda)">
        <title>Genetic Underpinnings of Host Manipulation by Ophiocordyceps as Revealed by Comparative Transcriptomics.</title>
        <authorList>
            <person name="Will I."/>
            <person name="Das B."/>
            <person name="Trinh T."/>
            <person name="Brachmann A."/>
            <person name="Ohm R.A."/>
            <person name="de Bekker C."/>
        </authorList>
    </citation>
    <scope>NUCLEOTIDE SEQUENCE [LARGE SCALE GENOMIC DNA]</scope>
    <source>
        <strain evidence="2 3">EC05</strain>
    </source>
</reference>
<dbReference type="AlphaFoldDB" id="A0A8H4QAZ1"/>
<dbReference type="EMBL" id="JAACLJ010000002">
    <property type="protein sequence ID" value="KAF4592412.1"/>
    <property type="molecule type" value="Genomic_DNA"/>
</dbReference>
<gene>
    <name evidence="2" type="ORF">GQ602_002711</name>
</gene>
<protein>
    <submittedName>
        <fullName evidence="2">Uncharacterized protein</fullName>
    </submittedName>
</protein>
<evidence type="ECO:0000256" key="1">
    <source>
        <dbReference type="SAM" id="MobiDB-lite"/>
    </source>
</evidence>
<feature type="region of interest" description="Disordered" evidence="1">
    <location>
        <begin position="54"/>
        <end position="182"/>
    </location>
</feature>
<organism evidence="2 3">
    <name type="scientific">Ophiocordyceps camponoti-floridani</name>
    <dbReference type="NCBI Taxonomy" id="2030778"/>
    <lineage>
        <taxon>Eukaryota</taxon>
        <taxon>Fungi</taxon>
        <taxon>Dikarya</taxon>
        <taxon>Ascomycota</taxon>
        <taxon>Pezizomycotina</taxon>
        <taxon>Sordariomycetes</taxon>
        <taxon>Hypocreomycetidae</taxon>
        <taxon>Hypocreales</taxon>
        <taxon>Ophiocordycipitaceae</taxon>
        <taxon>Ophiocordyceps</taxon>
    </lineage>
</organism>
<feature type="compositionally biased region" description="Basic and acidic residues" evidence="1">
    <location>
        <begin position="58"/>
        <end position="104"/>
    </location>
</feature>
<accession>A0A8H4QAZ1</accession>
<evidence type="ECO:0000313" key="2">
    <source>
        <dbReference type="EMBL" id="KAF4592412.1"/>
    </source>
</evidence>